<proteinExistence type="predicted"/>
<dbReference type="Proteomes" id="UP000001551">
    <property type="component" value="Chromosome"/>
</dbReference>
<sequence>MKSIQNRREHGPLLPGIAVAAAVLAAATALTACMGHTKPAQLVSSSSSSVSSAVSSQVSSTSASSVSSGKSSSSASSTPSSSSAPASSSASIAAGYTLYTNDRFGFSVPVLSSLKAFSNSSSGQTFTSSDNTVILSVSGGNNAENLSPSDYFDQYFYQRQAGILSKQESGDTTVITWNVDGKLGYIKSVVGTGSINTLRFQFPEGQKAQYDAAAQYMMAHFEAPGVGTAH</sequence>
<dbReference type="PROSITE" id="PS51257">
    <property type="entry name" value="PROKAR_LIPOPROTEIN"/>
    <property type="match status" value="1"/>
</dbReference>
<accession>E6U575</accession>
<dbReference type="HOGENOM" id="CLU_1203357_0_0_9"/>
<dbReference type="EMBL" id="CP002400">
    <property type="protein sequence ID" value="ADU27888.1"/>
    <property type="molecule type" value="Genomic_DNA"/>
</dbReference>
<keyword evidence="3" id="KW-1185">Reference proteome</keyword>
<reference evidence="2 3" key="1">
    <citation type="submission" date="2010-12" db="EMBL/GenBank/DDBJ databases">
        <title>Complete sequence of Ethanoligenens harbinense YUAN-3.</title>
        <authorList>
            <person name="Lucas S."/>
            <person name="Copeland A."/>
            <person name="Lapidus A."/>
            <person name="Cheng J.-F."/>
            <person name="Bruce D."/>
            <person name="Goodwin L."/>
            <person name="Pitluck S."/>
            <person name="Chertkov O."/>
            <person name="Misra M."/>
            <person name="Detter J.C."/>
            <person name="Han C."/>
            <person name="Tapia R."/>
            <person name="Land M."/>
            <person name="Hauser L."/>
            <person name="Jeffries C."/>
            <person name="Kyrpides N."/>
            <person name="Ivanova N."/>
            <person name="Mikhailova N."/>
            <person name="Wang A."/>
            <person name="Mouttaki H."/>
            <person name="He Z."/>
            <person name="Zhou J."/>
            <person name="Hemme C.L."/>
            <person name="Woyke T."/>
        </authorList>
    </citation>
    <scope>NUCLEOTIDE SEQUENCE [LARGE SCALE GENOMIC DNA]</scope>
    <source>
        <strain evidence="3">DSM 18485 / JCM 12961 / CGMCC 1.5033 / YUAN-3</strain>
    </source>
</reference>
<dbReference type="RefSeq" id="WP_013486234.1">
    <property type="nucleotide sequence ID" value="NC_014828.1"/>
</dbReference>
<evidence type="ECO:0000313" key="3">
    <source>
        <dbReference type="Proteomes" id="UP000001551"/>
    </source>
</evidence>
<evidence type="ECO:0000313" key="2">
    <source>
        <dbReference type="EMBL" id="ADU27888.1"/>
    </source>
</evidence>
<dbReference type="eggNOG" id="COG0515">
    <property type="taxonomic scope" value="Bacteria"/>
</dbReference>
<protein>
    <recommendedName>
        <fullName evidence="4">Lipoprotein</fullName>
    </recommendedName>
</protein>
<evidence type="ECO:0000256" key="1">
    <source>
        <dbReference type="SAM" id="MobiDB-lite"/>
    </source>
</evidence>
<evidence type="ECO:0008006" key="4">
    <source>
        <dbReference type="Google" id="ProtNLM"/>
    </source>
</evidence>
<feature type="region of interest" description="Disordered" evidence="1">
    <location>
        <begin position="62"/>
        <end position="88"/>
    </location>
</feature>
<dbReference type="KEGG" id="eha:Ethha_2389"/>
<name>E6U575_ETHHY</name>
<dbReference type="AlphaFoldDB" id="E6U575"/>
<gene>
    <name evidence="2" type="ordered locus">Ethha_2389</name>
</gene>
<organism evidence="2 3">
    <name type="scientific">Ethanoligenens harbinense (strain DSM 18485 / JCM 12961 / CGMCC 1.5033 / YUAN-3)</name>
    <dbReference type="NCBI Taxonomy" id="663278"/>
    <lineage>
        <taxon>Bacteria</taxon>
        <taxon>Bacillati</taxon>
        <taxon>Bacillota</taxon>
        <taxon>Clostridia</taxon>
        <taxon>Eubacteriales</taxon>
        <taxon>Oscillospiraceae</taxon>
        <taxon>Ethanoligenens</taxon>
    </lineage>
</organism>